<proteinExistence type="predicted"/>
<dbReference type="Pfam" id="PF03384">
    <property type="entry name" value="DUF287"/>
    <property type="match status" value="1"/>
</dbReference>
<evidence type="ECO:0000259" key="2">
    <source>
        <dbReference type="Pfam" id="PF03384"/>
    </source>
</evidence>
<evidence type="ECO:0000313" key="4">
    <source>
        <dbReference type="EMBL" id="CAE6199453.1"/>
    </source>
</evidence>
<keyword evidence="5" id="KW-1185">Reference proteome</keyword>
<dbReference type="PANTHER" id="PTHR48449:SF1">
    <property type="entry name" value="DUF1985 DOMAIN-CONTAINING PROTEIN"/>
    <property type="match status" value="1"/>
</dbReference>
<feature type="domain" description="DUF287" evidence="2">
    <location>
        <begin position="284"/>
        <end position="335"/>
    </location>
</feature>
<dbReference type="PANTHER" id="PTHR48449">
    <property type="entry name" value="DUF1985 DOMAIN-CONTAINING PROTEIN"/>
    <property type="match status" value="1"/>
</dbReference>
<feature type="compositionally biased region" description="Acidic residues" evidence="1">
    <location>
        <begin position="67"/>
        <end position="76"/>
    </location>
</feature>
<dbReference type="EMBL" id="LR999457">
    <property type="protein sequence ID" value="CAE6199453.1"/>
    <property type="molecule type" value="Genomic_DNA"/>
</dbReference>
<dbReference type="Pfam" id="PF09331">
    <property type="entry name" value="DUF1985"/>
    <property type="match status" value="1"/>
</dbReference>
<feature type="region of interest" description="Disordered" evidence="1">
    <location>
        <begin position="1"/>
        <end position="76"/>
    </location>
</feature>
<accession>A0A8S2B489</accession>
<dbReference type="AlphaFoldDB" id="A0A8S2B489"/>
<evidence type="ECO:0000259" key="3">
    <source>
        <dbReference type="Pfam" id="PF09331"/>
    </source>
</evidence>
<dbReference type="InterPro" id="IPR005048">
    <property type="entry name" value="DUF287"/>
</dbReference>
<evidence type="ECO:0000313" key="5">
    <source>
        <dbReference type="Proteomes" id="UP000682877"/>
    </source>
</evidence>
<gene>
    <name evidence="4" type="ORF">AARE701A_LOCUS19620</name>
</gene>
<sequence length="481" mass="55046">MPITRRGASTSRSEPSCSRSEKSAELRSPKRRKQSDPKHSEIGAAVDDVMEDQVVEPSPENVVSDHEEIEERDEDEALPLQPESFFFSPEEYDKTLKISTRCTIGNTLDAISKKLGDKEMKWFRDEKQFKHVFHLVRKGKNKLQDHNASSFGSYAFVERVFGTRSVTVSDVEKMLESMEGVCDGDRLQVAVLFFLCTIVRGGRRYNSIPPFVLKIVNDLEEVKKFPWGRLTFEDTISEIDRLMKKRLNGKVKVDHLFAGFIVPLEVLAFECIPKLSKQFQEGDIISILQPSAVEEGLLLEIMERAEPEDSLDPIADAWTERLDVQQKKICWEDLHKVDVYYRGCGEGHIPAASHREEPQQDVPAASQKEEELLLPYLVKRMVKTEVAKAMKDVYKRLEKLEKNGVGGCFEKNGVDTFDDETDVVLHRLLKTEIKQQDLKTDSVIKVTTKSLDMNRLLRVFQEYLQEKGNLLDLSYANKSIQ</sequence>
<evidence type="ECO:0000256" key="1">
    <source>
        <dbReference type="SAM" id="MobiDB-lite"/>
    </source>
</evidence>
<reference evidence="4" key="1">
    <citation type="submission" date="2021-01" db="EMBL/GenBank/DDBJ databases">
        <authorList>
            <person name="Bezrukov I."/>
        </authorList>
    </citation>
    <scope>NUCLEOTIDE SEQUENCE</scope>
</reference>
<feature type="compositionally biased region" description="Basic and acidic residues" evidence="1">
    <location>
        <begin position="19"/>
        <end position="41"/>
    </location>
</feature>
<evidence type="ECO:0008006" key="6">
    <source>
        <dbReference type="Google" id="ProtNLM"/>
    </source>
</evidence>
<feature type="compositionally biased region" description="Low complexity" evidence="1">
    <location>
        <begin position="9"/>
        <end position="18"/>
    </location>
</feature>
<dbReference type="InterPro" id="IPR015410">
    <property type="entry name" value="DUF1985"/>
</dbReference>
<name>A0A8S2B489_ARAAE</name>
<feature type="domain" description="DUF1985" evidence="3">
    <location>
        <begin position="153"/>
        <end position="237"/>
    </location>
</feature>
<protein>
    <recommendedName>
        <fullName evidence="6">DUF1985 domain-containing protein</fullName>
    </recommendedName>
</protein>
<organism evidence="4 5">
    <name type="scientific">Arabidopsis arenosa</name>
    <name type="common">Sand rock-cress</name>
    <name type="synonym">Cardaminopsis arenosa</name>
    <dbReference type="NCBI Taxonomy" id="38785"/>
    <lineage>
        <taxon>Eukaryota</taxon>
        <taxon>Viridiplantae</taxon>
        <taxon>Streptophyta</taxon>
        <taxon>Embryophyta</taxon>
        <taxon>Tracheophyta</taxon>
        <taxon>Spermatophyta</taxon>
        <taxon>Magnoliopsida</taxon>
        <taxon>eudicotyledons</taxon>
        <taxon>Gunneridae</taxon>
        <taxon>Pentapetalae</taxon>
        <taxon>rosids</taxon>
        <taxon>malvids</taxon>
        <taxon>Brassicales</taxon>
        <taxon>Brassicaceae</taxon>
        <taxon>Camelineae</taxon>
        <taxon>Arabidopsis</taxon>
    </lineage>
</organism>
<dbReference type="Proteomes" id="UP000682877">
    <property type="component" value="Chromosome 7"/>
</dbReference>